<name>A0AC34FHQ7_9BILA</name>
<sequence>MYTVTYRQRFVILFFALTIPSIVFVTPIVLAKVDIEQTLNYMIQRDSSLAFLKDFKDQLVIYHNPENNDFWIKFMASLIGIAMVLIVIGSIVVLTLLTYYTYFYKCKMSAERFKMSIMLLKVMILQVFFAIFLLALPMSCAILFVMSDSKYSTIAVLFGGMVASTHCLTEFICIAYTVKPYREAFYAYFSNITNLFSRRNEFEAQMRPISYSISSQASLF</sequence>
<proteinExistence type="predicted"/>
<organism evidence="1 2">
    <name type="scientific">Panagrolaimus sp. ES5</name>
    <dbReference type="NCBI Taxonomy" id="591445"/>
    <lineage>
        <taxon>Eukaryota</taxon>
        <taxon>Metazoa</taxon>
        <taxon>Ecdysozoa</taxon>
        <taxon>Nematoda</taxon>
        <taxon>Chromadorea</taxon>
        <taxon>Rhabditida</taxon>
        <taxon>Tylenchina</taxon>
        <taxon>Panagrolaimomorpha</taxon>
        <taxon>Panagrolaimoidea</taxon>
        <taxon>Panagrolaimidae</taxon>
        <taxon>Panagrolaimus</taxon>
    </lineage>
</organism>
<evidence type="ECO:0000313" key="1">
    <source>
        <dbReference type="Proteomes" id="UP000887579"/>
    </source>
</evidence>
<evidence type="ECO:0000313" key="2">
    <source>
        <dbReference type="WBParaSite" id="ES5_v2.g16866.t1"/>
    </source>
</evidence>
<accession>A0AC34FHQ7</accession>
<dbReference type="WBParaSite" id="ES5_v2.g16866.t1">
    <property type="protein sequence ID" value="ES5_v2.g16866.t1"/>
    <property type="gene ID" value="ES5_v2.g16866"/>
</dbReference>
<reference evidence="2" key="1">
    <citation type="submission" date="2022-11" db="UniProtKB">
        <authorList>
            <consortium name="WormBaseParasite"/>
        </authorList>
    </citation>
    <scope>IDENTIFICATION</scope>
</reference>
<protein>
    <submittedName>
        <fullName evidence="2">Uncharacterized protein</fullName>
    </submittedName>
</protein>
<dbReference type="Proteomes" id="UP000887579">
    <property type="component" value="Unplaced"/>
</dbReference>